<accession>A0ABS9HYU4</accession>
<dbReference type="PANTHER" id="PTHR45713:SF6">
    <property type="entry name" value="F5_8 TYPE C DOMAIN-CONTAINING PROTEIN"/>
    <property type="match status" value="1"/>
</dbReference>
<sequence>MVGSANLALNRPATGSTACNASEGPERAVNGSVSGGNGDKFCTLAASKWLQVDLGSSQAIGRFVIRHAGAGGESTDWNTRAYTIRVSGDGSTWTTVASVNDNTASITSHDIASVTARHVRLDIVTPAQDGNPAARIYEFEVHAAAGDVNLALQQPATGSNACGSAEGPAKAVNGSVSGGNSDKFCTLAATKWLQVDLGASRSIKRFVLRHAGAGGESTGWNTRAYGIGVSGDGATWAPVVEMNDNTASVTSHDILPVSGRYVRLDIVTPTQNGDPAARIYEFEVY</sequence>
<dbReference type="EMBL" id="JAKJPO010000015">
    <property type="protein sequence ID" value="MCF7223324.1"/>
    <property type="molecule type" value="Genomic_DNA"/>
</dbReference>
<organism evidence="3 4">
    <name type="scientific">Marilutibacter chinensis</name>
    <dbReference type="NCBI Taxonomy" id="2912247"/>
    <lineage>
        <taxon>Bacteria</taxon>
        <taxon>Pseudomonadati</taxon>
        <taxon>Pseudomonadota</taxon>
        <taxon>Gammaproteobacteria</taxon>
        <taxon>Lysobacterales</taxon>
        <taxon>Lysobacteraceae</taxon>
        <taxon>Marilutibacter</taxon>
    </lineage>
</organism>
<comment type="caution">
    <text evidence="3">The sequence shown here is derived from an EMBL/GenBank/DDBJ whole genome shotgun (WGS) entry which is preliminary data.</text>
</comment>
<evidence type="ECO:0000259" key="2">
    <source>
        <dbReference type="PROSITE" id="PS50022"/>
    </source>
</evidence>
<dbReference type="PANTHER" id="PTHR45713">
    <property type="entry name" value="FTP DOMAIN-CONTAINING PROTEIN"/>
    <property type="match status" value="1"/>
</dbReference>
<dbReference type="InterPro" id="IPR051941">
    <property type="entry name" value="BG_Antigen-Binding_Lectin"/>
</dbReference>
<evidence type="ECO:0000313" key="4">
    <source>
        <dbReference type="Proteomes" id="UP001430796"/>
    </source>
</evidence>
<keyword evidence="4" id="KW-1185">Reference proteome</keyword>
<dbReference type="Pfam" id="PF00754">
    <property type="entry name" value="F5_F8_type_C"/>
    <property type="match status" value="1"/>
</dbReference>
<feature type="domain" description="F5/8 type C" evidence="2">
    <location>
        <begin position="1"/>
        <end position="144"/>
    </location>
</feature>
<dbReference type="Pfam" id="PF22633">
    <property type="entry name" value="F5_F8_type_C_2"/>
    <property type="match status" value="1"/>
</dbReference>
<name>A0ABS9HYU4_9GAMM</name>
<evidence type="ECO:0000256" key="1">
    <source>
        <dbReference type="SAM" id="MobiDB-lite"/>
    </source>
</evidence>
<dbReference type="InterPro" id="IPR000421">
    <property type="entry name" value="FA58C"/>
</dbReference>
<dbReference type="Gene3D" id="2.60.120.260">
    <property type="entry name" value="Galactose-binding domain-like"/>
    <property type="match status" value="2"/>
</dbReference>
<reference evidence="4" key="1">
    <citation type="submission" date="2022-01" db="EMBL/GenBank/DDBJ databases">
        <title>Lysobacter chinensis sp. nov., a bacterium isolated from cow dung compost.</title>
        <authorList>
            <person name="Zhou L.Y."/>
        </authorList>
    </citation>
    <scope>NUCLEOTIDE SEQUENCE [LARGE SCALE GENOMIC DNA]</scope>
    <source>
        <strain evidence="4">TLK-CK17</strain>
    </source>
</reference>
<dbReference type="PROSITE" id="PS50022">
    <property type="entry name" value="FA58C_3"/>
    <property type="match status" value="2"/>
</dbReference>
<dbReference type="InterPro" id="IPR008979">
    <property type="entry name" value="Galactose-bd-like_sf"/>
</dbReference>
<evidence type="ECO:0000313" key="3">
    <source>
        <dbReference type="EMBL" id="MCF7223324.1"/>
    </source>
</evidence>
<feature type="region of interest" description="Disordered" evidence="1">
    <location>
        <begin position="1"/>
        <end position="32"/>
    </location>
</feature>
<dbReference type="Proteomes" id="UP001430796">
    <property type="component" value="Unassembled WGS sequence"/>
</dbReference>
<proteinExistence type="predicted"/>
<protein>
    <submittedName>
        <fullName evidence="3">Discoidin domain-containing protein</fullName>
    </submittedName>
</protein>
<reference evidence="3 4" key="2">
    <citation type="submission" date="2022-01" db="EMBL/GenBank/DDBJ databases">
        <title>Lysobacter chinensis sp. nov., a bacterium isolated from cow dung compost.</title>
        <authorList>
            <person name="Liu Y."/>
        </authorList>
    </citation>
    <scope>NUCLEOTIDE SEQUENCE [LARGE SCALE GENOMIC DNA]</scope>
    <source>
        <strain evidence="3 4">TLK-CK17</strain>
    </source>
</reference>
<gene>
    <name evidence="3" type="ORF">L3V18_16230</name>
</gene>
<dbReference type="SUPFAM" id="SSF49785">
    <property type="entry name" value="Galactose-binding domain-like"/>
    <property type="match status" value="2"/>
</dbReference>
<feature type="domain" description="F5/8 type C" evidence="2">
    <location>
        <begin position="145"/>
        <end position="285"/>
    </location>
</feature>